<proteinExistence type="predicted"/>
<dbReference type="EMBL" id="CBXF010000077">
    <property type="protein sequence ID" value="CDL82344.1"/>
    <property type="molecule type" value="Genomic_DNA"/>
</dbReference>
<accession>W1IV71</accession>
<reference evidence="1" key="1">
    <citation type="submission" date="2013-11" db="EMBL/GenBank/DDBJ databases">
        <title>Draft genome sequence and annotation of the entomopathogenic bacteria, Xenorhabdus cabanillasi strain JM26 and Xenorhabdus szentirmai strain DSM 16338.</title>
        <authorList>
            <person name="Gualtieri M."/>
            <person name="Ogier J.C."/>
            <person name="Pages S."/>
            <person name="Givaudan A."/>
            <person name="Gaudriault S."/>
        </authorList>
    </citation>
    <scope>NUCLEOTIDE SEQUENCE [LARGE SCALE GENOMIC DNA]</scope>
    <source>
        <strain evidence="1">DSM 16338</strain>
    </source>
</reference>
<keyword evidence="2" id="KW-1185">Reference proteome</keyword>
<sequence length="46" mass="5540">MKVYNKYIRNFNKTSNLSPRHFKLLVNNNTNIFPSIIRILFKNEVV</sequence>
<dbReference type="AlphaFoldDB" id="W1IV71"/>
<organism evidence="1 2">
    <name type="scientific">Xenorhabdus szentirmaii DSM 16338</name>
    <dbReference type="NCBI Taxonomy" id="1427518"/>
    <lineage>
        <taxon>Bacteria</taxon>
        <taxon>Pseudomonadati</taxon>
        <taxon>Pseudomonadota</taxon>
        <taxon>Gammaproteobacteria</taxon>
        <taxon>Enterobacterales</taxon>
        <taxon>Morganellaceae</taxon>
        <taxon>Xenorhabdus</taxon>
    </lineage>
</organism>
<name>W1IV71_9GAMM</name>
<evidence type="ECO:0000313" key="1">
    <source>
        <dbReference type="EMBL" id="CDL82344.1"/>
    </source>
</evidence>
<protein>
    <submittedName>
        <fullName evidence="1">Uncharacterized protein</fullName>
    </submittedName>
</protein>
<dbReference type="Proteomes" id="UP000019202">
    <property type="component" value="Unassembled WGS sequence"/>
</dbReference>
<comment type="caution">
    <text evidence="1">The sequence shown here is derived from an EMBL/GenBank/DDBJ whole genome shotgun (WGS) entry which is preliminary data.</text>
</comment>
<evidence type="ECO:0000313" key="2">
    <source>
        <dbReference type="Proteomes" id="UP000019202"/>
    </source>
</evidence>
<gene>
    <name evidence="1" type="ORF">XSR1_20167</name>
</gene>